<accession>A0A6S7IB44</accession>
<dbReference type="EMBL" id="CACRXK020008982">
    <property type="protein sequence ID" value="CAB4016125.1"/>
    <property type="molecule type" value="Genomic_DNA"/>
</dbReference>
<proteinExistence type="predicted"/>
<keyword evidence="2" id="KW-1185">Reference proteome</keyword>
<evidence type="ECO:0000313" key="2">
    <source>
        <dbReference type="Proteomes" id="UP001152795"/>
    </source>
</evidence>
<gene>
    <name evidence="1" type="ORF">PACLA_8A033513</name>
</gene>
<evidence type="ECO:0000313" key="1">
    <source>
        <dbReference type="EMBL" id="CAB4016125.1"/>
    </source>
</evidence>
<reference evidence="1" key="1">
    <citation type="submission" date="2020-04" db="EMBL/GenBank/DDBJ databases">
        <authorList>
            <person name="Alioto T."/>
            <person name="Alioto T."/>
            <person name="Gomez Garrido J."/>
        </authorList>
    </citation>
    <scope>NUCLEOTIDE SEQUENCE</scope>
    <source>
        <strain evidence="1">A484AB</strain>
    </source>
</reference>
<comment type="caution">
    <text evidence="1">The sequence shown here is derived from an EMBL/GenBank/DDBJ whole genome shotgun (WGS) entry which is preliminary data.</text>
</comment>
<protein>
    <submittedName>
        <fullName evidence="1">Uncharacterized protein</fullName>
    </submittedName>
</protein>
<name>A0A6S7IB44_PARCT</name>
<sequence>MNWEELKAYFMVALPASTQSARYKACLLLDMLKDPTILLYFHFASPLVTEFERVNTFFQATEADPEDMHKELLAHGNSLHGRVFDGQGRPLAITKVDFGGKFECEAAKCISAQPDKLTAEAKILEIKKRCLEFLLEAVTQVDKRLPATCNLFKNPSALHPNKVLDASQRVPYNQLPLPHLRQENANVIEEQYRKILHRPWKEEPIFDGTIPNSTVQFWYCIVNFQSSLGHKPFEELATYILNCLTNPVSNAVVERTFSLVSSVTTKVRNRMGLELLNAITRIRSQLQFSENCCISFQVTKRMLELFTCKKMYGNESEREQDDE</sequence>
<organism evidence="1 2">
    <name type="scientific">Paramuricea clavata</name>
    <name type="common">Red gorgonian</name>
    <name type="synonym">Violescent sea-whip</name>
    <dbReference type="NCBI Taxonomy" id="317549"/>
    <lineage>
        <taxon>Eukaryota</taxon>
        <taxon>Metazoa</taxon>
        <taxon>Cnidaria</taxon>
        <taxon>Anthozoa</taxon>
        <taxon>Octocorallia</taxon>
        <taxon>Malacalcyonacea</taxon>
        <taxon>Plexauridae</taxon>
        <taxon>Paramuricea</taxon>
    </lineage>
</organism>
<dbReference type="Proteomes" id="UP001152795">
    <property type="component" value="Unassembled WGS sequence"/>
</dbReference>
<dbReference type="OrthoDB" id="10023262at2759"/>
<dbReference type="AlphaFoldDB" id="A0A6S7IB44"/>